<name>A0A8S5NYG9_9CAUD</name>
<protein>
    <submittedName>
        <fullName evidence="1">Regulatory protein</fullName>
    </submittedName>
</protein>
<proteinExistence type="predicted"/>
<reference evidence="1" key="1">
    <citation type="journal article" date="2021" name="Proc. Natl. Acad. Sci. U.S.A.">
        <title>A Catalog of Tens of Thousands of Viruses from Human Metagenomes Reveals Hidden Associations with Chronic Diseases.</title>
        <authorList>
            <person name="Tisza M.J."/>
            <person name="Buck C.B."/>
        </authorList>
    </citation>
    <scope>NUCLEOTIDE SEQUENCE</scope>
    <source>
        <strain evidence="1">Ctj994</strain>
    </source>
</reference>
<organism evidence="1">
    <name type="scientific">Myoviridae sp. ctj994</name>
    <dbReference type="NCBI Taxonomy" id="2825160"/>
    <lineage>
        <taxon>Viruses</taxon>
        <taxon>Duplodnaviria</taxon>
        <taxon>Heunggongvirae</taxon>
        <taxon>Uroviricota</taxon>
        <taxon>Caudoviricetes</taxon>
    </lineage>
</organism>
<sequence length="65" mass="7563">MYPNLNAELARLGWSRKVLADKLKIRYATILDKLNGKYPLTYDECVRIKNLMGSDIPLEVLFFTE</sequence>
<dbReference type="EMBL" id="BK015278">
    <property type="protein sequence ID" value="DAD99248.1"/>
    <property type="molecule type" value="Genomic_DNA"/>
</dbReference>
<accession>A0A8S5NYG9</accession>
<evidence type="ECO:0000313" key="1">
    <source>
        <dbReference type="EMBL" id="DAD99248.1"/>
    </source>
</evidence>
<dbReference type="SUPFAM" id="SSF47413">
    <property type="entry name" value="lambda repressor-like DNA-binding domains"/>
    <property type="match status" value="1"/>
</dbReference>
<dbReference type="GO" id="GO:0003677">
    <property type="term" value="F:DNA binding"/>
    <property type="evidence" value="ECO:0007669"/>
    <property type="project" value="InterPro"/>
</dbReference>
<dbReference type="Gene3D" id="1.10.260.40">
    <property type="entry name" value="lambda repressor-like DNA-binding domains"/>
    <property type="match status" value="1"/>
</dbReference>
<dbReference type="InterPro" id="IPR010982">
    <property type="entry name" value="Lambda_DNA-bd_dom_sf"/>
</dbReference>